<proteinExistence type="inferred from homology"/>
<gene>
    <name evidence="8" type="ORF">NA56DRAFT_683898</name>
</gene>
<feature type="domain" description="Nephrocystin 3-like N-terminal" evidence="7">
    <location>
        <begin position="330"/>
        <end position="513"/>
    </location>
</feature>
<comment type="subcellular location">
    <subcellularLocation>
        <location evidence="4">Endoplasmic reticulum membrane</location>
    </subcellularLocation>
</comment>
<dbReference type="PANTHER" id="PTHR10039:SF16">
    <property type="entry name" value="GPI INOSITOL-DEACYLASE"/>
    <property type="match status" value="1"/>
</dbReference>
<dbReference type="Pfam" id="PF22939">
    <property type="entry name" value="WHD_GPIID"/>
    <property type="match status" value="1"/>
</dbReference>
<dbReference type="InterPro" id="IPR001680">
    <property type="entry name" value="WD40_rpt"/>
</dbReference>
<dbReference type="Pfam" id="PF07819">
    <property type="entry name" value="PGAP1"/>
    <property type="match status" value="1"/>
</dbReference>
<evidence type="ECO:0000256" key="2">
    <source>
        <dbReference type="ARBA" id="ARBA00015856"/>
    </source>
</evidence>
<dbReference type="SMART" id="SM00320">
    <property type="entry name" value="WD40"/>
    <property type="match status" value="5"/>
</dbReference>
<evidence type="ECO:0000259" key="6">
    <source>
        <dbReference type="Pfam" id="PF22939"/>
    </source>
</evidence>
<evidence type="ECO:0000256" key="4">
    <source>
        <dbReference type="RuleBase" id="RU365011"/>
    </source>
</evidence>
<evidence type="ECO:0000256" key="3">
    <source>
        <dbReference type="ARBA" id="ARBA00022737"/>
    </source>
</evidence>
<dbReference type="Gene3D" id="2.130.10.10">
    <property type="entry name" value="YVTN repeat-like/Quinoprotein amine dehydrogenase"/>
    <property type="match status" value="3"/>
</dbReference>
<comment type="similarity">
    <text evidence="4">Belongs to the GPI inositol-deacylase family.</text>
</comment>
<comment type="function">
    <text evidence="1 4">Involved in inositol deacylation of GPI-anchored proteins which plays important roles in the quality control and ER-associated degradation of GPI-anchored proteins.</text>
</comment>
<name>A0A2J6QQJ4_9HELO</name>
<dbReference type="Gene3D" id="3.40.50.300">
    <property type="entry name" value="P-loop containing nucleotide triphosphate hydrolases"/>
    <property type="match status" value="1"/>
</dbReference>
<dbReference type="GO" id="GO:0005789">
    <property type="term" value="C:endoplasmic reticulum membrane"/>
    <property type="evidence" value="ECO:0007669"/>
    <property type="project" value="UniProtKB-SubCell"/>
</dbReference>
<evidence type="ECO:0000256" key="1">
    <source>
        <dbReference type="ARBA" id="ARBA00003496"/>
    </source>
</evidence>
<keyword evidence="4" id="KW-0378">Hydrolase</keyword>
<dbReference type="GO" id="GO:0016788">
    <property type="term" value="F:hydrolase activity, acting on ester bonds"/>
    <property type="evidence" value="ECO:0007669"/>
    <property type="project" value="InterPro"/>
</dbReference>
<dbReference type="GO" id="GO:0015031">
    <property type="term" value="P:protein transport"/>
    <property type="evidence" value="ECO:0007669"/>
    <property type="project" value="UniProtKB-KW"/>
</dbReference>
<organism evidence="8 9">
    <name type="scientific">Hyaloscypha hepaticicola</name>
    <dbReference type="NCBI Taxonomy" id="2082293"/>
    <lineage>
        <taxon>Eukaryota</taxon>
        <taxon>Fungi</taxon>
        <taxon>Dikarya</taxon>
        <taxon>Ascomycota</taxon>
        <taxon>Pezizomycotina</taxon>
        <taxon>Leotiomycetes</taxon>
        <taxon>Helotiales</taxon>
        <taxon>Hyaloscyphaceae</taxon>
        <taxon>Hyaloscypha</taxon>
    </lineage>
</organism>
<dbReference type="Pfam" id="PF24883">
    <property type="entry name" value="NPHP3_N"/>
    <property type="match status" value="1"/>
</dbReference>
<keyword evidence="9" id="KW-1185">Reference proteome</keyword>
<dbReference type="SUPFAM" id="SSF53474">
    <property type="entry name" value="alpha/beta-Hydrolases"/>
    <property type="match status" value="1"/>
</dbReference>
<dbReference type="InterPro" id="IPR054471">
    <property type="entry name" value="GPIID_WHD"/>
</dbReference>
<dbReference type="InterPro" id="IPR011047">
    <property type="entry name" value="Quinoprotein_ADH-like_sf"/>
</dbReference>
<keyword evidence="4" id="KW-0653">Protein transport</keyword>
<dbReference type="InterPro" id="IPR027417">
    <property type="entry name" value="P-loop_NTPase"/>
</dbReference>
<dbReference type="InterPro" id="IPR029058">
    <property type="entry name" value="AB_hydrolase_fold"/>
</dbReference>
<dbReference type="Proteomes" id="UP000235672">
    <property type="component" value="Unassembled WGS sequence"/>
</dbReference>
<keyword evidence="4" id="KW-0256">Endoplasmic reticulum</keyword>
<feature type="domain" description="GPI inositol-deacylase PGAP1-like alpha/beta" evidence="5">
    <location>
        <begin position="33"/>
        <end position="159"/>
    </location>
</feature>
<dbReference type="EC" id="3.1.-.-" evidence="4"/>
<evidence type="ECO:0000313" key="8">
    <source>
        <dbReference type="EMBL" id="PMD28536.1"/>
    </source>
</evidence>
<dbReference type="Gene3D" id="3.40.50.1820">
    <property type="entry name" value="alpha/beta hydrolase"/>
    <property type="match status" value="1"/>
</dbReference>
<evidence type="ECO:0000259" key="5">
    <source>
        <dbReference type="Pfam" id="PF07819"/>
    </source>
</evidence>
<dbReference type="PANTHER" id="PTHR10039">
    <property type="entry name" value="AMELOGENIN"/>
    <property type="match status" value="1"/>
</dbReference>
<dbReference type="EMBL" id="KZ613464">
    <property type="protein sequence ID" value="PMD28536.1"/>
    <property type="molecule type" value="Genomic_DNA"/>
</dbReference>
<keyword evidence="4" id="KW-0813">Transport</keyword>
<dbReference type="Pfam" id="PF00400">
    <property type="entry name" value="WD40"/>
    <property type="match status" value="1"/>
</dbReference>
<sequence>MGTRVRGQNEQDDARGAVGLRLLHSSPEPLIDLVFVHGLRGGSTKTWRKGSDPRLYWPQYWLPVESGLHNANIYSFGYESDWASTKPSILNVHDFGQSLFEEMRNSPSLRNNDNSPIILLGHSMGGLVIKKAFILAKGASDFEDRIRCIFFLGTPHRGSDYAGTLNKILTVSGLLRSRDYIRDLTTGSTSAQLINEEFKTYASELPIFSFYETLRMKLGITSGIIVGKDSAILGPEFRNERVQYLNASHRDMCKFDSPKDPNYITLKNALLGAIHNILKESKLSMFYRSGFANGTVSMAKIEKSRKQMQFLTSLLGVSDPPDEQHQKFDGSCQWIDHHLDFQCWRGSNSNLLTTQETEPARNSPFIIWVHAKPGTGKTFLAAHVTAELQEAQVECAYYYFHAGNTTSQNLGGFLRSMAYQMAMSNADIREKLANLLQEGSTLDLDDDQTIWNKIFKRGIFKHLVLISCVQARIYTPQFWVIDALDECSKYQEFFTMLKGEKPNFSLRIFITSRNVPDVFRLYRSLQLTMSLVSIEILVTDTMHDIGCYIRSRIEGLSLHSTAERDELASNVLRRSNANFLWVRLVLDELENIPEGMIPYYERTIRAMADNKLEKHITKAILIWVVASSRKMNTMELGNALRLDINTDLPDVKFAVEGLCGQLISVDEHTGLVDVIHATAREFLLSEAAEEFMISKPLANKRIALVCLKALSSNEMCPPRRGLNRRLVAQDRPEPSPFLDYASAQFSEHVYNASSESDAILLAMARFLRTNVLSWIEKIAMRGDLHILIQTSKKLRAYLDRIANNQYSLSNQVKTIDSWSIDLNGLAIVGFKSDTWDDCIASVSFGDERPMAVSCGENLIAVGMSSFNVNLYNQQTCQKQLVLRNKYPVDILHFAGRCVVICTIKSIVLQDLQGNTVWESPLRYRCIFLTSSGKSIFAVSQHGHVLKWDINDGTLQSDESFEYKKHDVDSENNQVEVRVPAVASISPDMEVLALGYRSGTACLWDLQSGGFIGWAREGGDRIPAKILFNPNPNLNLLLIIYTNHDLCLFETWSGGVLISRRPPCDSGVLSASCSPDGRTLVTTDTRGNLQIWDFGSLTLLHNLESPFAPFRVLDFTSDGLSIVDVTDSGMRIWSPAALIREKIEDDASLSDMVSHLSVTKAQYEPMRSSGITAICLHPSLPVVFVGTFNGQVKAFSTKNGEQISELYTHPQMDRVNRIAVSTSNVIASSDSNGVIQVWKLSSGRPPVLKLHSLLLQIQARAAVKQLCFSYIGDYLLIASTRSDQVYSLRDGFCVGAMYFEYQERKVWRWLPIPSQAGAEEFGLFADHVFKKYTAQKFPTVVDEVEVHLQYDLNDGDFEPNMDSLSLHGGTQTLVLDLRHDSRSGSSSTMFLFDFSQALSSSSPANIAPLYQIPLKFSEHFIGFSKASKCFVMCINSWLSSIDLKRLAERTCSRHFFMPQEYLPGRETPHIQPMITAEDDLVFCFCGELVIVKNGLKFQETKKLELGW</sequence>
<dbReference type="InterPro" id="IPR015943">
    <property type="entry name" value="WD40/YVTN_repeat-like_dom_sf"/>
</dbReference>
<keyword evidence="4" id="KW-0472">Membrane</keyword>
<dbReference type="InterPro" id="IPR012908">
    <property type="entry name" value="PGAP1-ab_dom-like"/>
</dbReference>
<evidence type="ECO:0000259" key="7">
    <source>
        <dbReference type="Pfam" id="PF24883"/>
    </source>
</evidence>
<accession>A0A2J6QQJ4</accession>
<keyword evidence="3" id="KW-0677">Repeat</keyword>
<protein>
    <recommendedName>
        <fullName evidence="2 4">GPI inositol-deacylase</fullName>
        <ecNumber evidence="4">3.1.-.-</ecNumber>
    </recommendedName>
</protein>
<evidence type="ECO:0000313" key="9">
    <source>
        <dbReference type="Proteomes" id="UP000235672"/>
    </source>
</evidence>
<feature type="domain" description="GPI inositol-deacylase winged helix" evidence="6">
    <location>
        <begin position="609"/>
        <end position="691"/>
    </location>
</feature>
<reference evidence="8 9" key="1">
    <citation type="submission" date="2016-05" db="EMBL/GenBank/DDBJ databases">
        <title>A degradative enzymes factory behind the ericoid mycorrhizal symbiosis.</title>
        <authorList>
            <consortium name="DOE Joint Genome Institute"/>
            <person name="Martino E."/>
            <person name="Morin E."/>
            <person name="Grelet G."/>
            <person name="Kuo A."/>
            <person name="Kohler A."/>
            <person name="Daghino S."/>
            <person name="Barry K."/>
            <person name="Choi C."/>
            <person name="Cichocki N."/>
            <person name="Clum A."/>
            <person name="Copeland A."/>
            <person name="Hainaut M."/>
            <person name="Haridas S."/>
            <person name="Labutti K."/>
            <person name="Lindquist E."/>
            <person name="Lipzen A."/>
            <person name="Khouja H.-R."/>
            <person name="Murat C."/>
            <person name="Ohm R."/>
            <person name="Olson A."/>
            <person name="Spatafora J."/>
            <person name="Veneault-Fourrey C."/>
            <person name="Henrissat B."/>
            <person name="Grigoriev I."/>
            <person name="Martin F."/>
            <person name="Perotto S."/>
        </authorList>
    </citation>
    <scope>NUCLEOTIDE SEQUENCE [LARGE SCALE GENOMIC DNA]</scope>
    <source>
        <strain evidence="8 9">UAMH 7357</strain>
    </source>
</reference>
<dbReference type="SUPFAM" id="SSF52540">
    <property type="entry name" value="P-loop containing nucleoside triphosphate hydrolases"/>
    <property type="match status" value="1"/>
</dbReference>
<dbReference type="InterPro" id="IPR056884">
    <property type="entry name" value="NPHP3-like_N"/>
</dbReference>
<dbReference type="SUPFAM" id="SSF50998">
    <property type="entry name" value="Quinoprotein alcohol dehydrogenase-like"/>
    <property type="match status" value="1"/>
</dbReference>
<dbReference type="OrthoDB" id="194358at2759"/>